<dbReference type="OrthoDB" id="1470350at2759"/>
<name>A0A9P8KZZ4_9PEZI</name>
<dbReference type="AlphaFoldDB" id="A0A9P8KZZ4"/>
<proteinExistence type="predicted"/>
<protein>
    <submittedName>
        <fullName evidence="1">Uncharacterized protein</fullName>
    </submittedName>
</protein>
<reference evidence="1" key="1">
    <citation type="submission" date="2021-03" db="EMBL/GenBank/DDBJ databases">
        <title>Comparative genomics and phylogenomic investigation of the class Geoglossomycetes provide insights into ecological specialization and systematics.</title>
        <authorList>
            <person name="Melie T."/>
            <person name="Pirro S."/>
            <person name="Miller A.N."/>
            <person name="Quandt A."/>
        </authorList>
    </citation>
    <scope>NUCLEOTIDE SEQUENCE</scope>
    <source>
        <strain evidence="1">GBOQ0MN5Z8</strain>
    </source>
</reference>
<dbReference type="Proteomes" id="UP000698800">
    <property type="component" value="Unassembled WGS sequence"/>
</dbReference>
<dbReference type="EMBL" id="JAGHQL010000330">
    <property type="protein sequence ID" value="KAH0533865.1"/>
    <property type="molecule type" value="Genomic_DNA"/>
</dbReference>
<organism evidence="1 2">
    <name type="scientific">Glutinoglossum americanum</name>
    <dbReference type="NCBI Taxonomy" id="1670608"/>
    <lineage>
        <taxon>Eukaryota</taxon>
        <taxon>Fungi</taxon>
        <taxon>Dikarya</taxon>
        <taxon>Ascomycota</taxon>
        <taxon>Pezizomycotina</taxon>
        <taxon>Geoglossomycetes</taxon>
        <taxon>Geoglossales</taxon>
        <taxon>Geoglossaceae</taxon>
        <taxon>Glutinoglossum</taxon>
    </lineage>
</organism>
<feature type="non-terminal residue" evidence="1">
    <location>
        <position position="1"/>
    </location>
</feature>
<comment type="caution">
    <text evidence="1">The sequence shown here is derived from an EMBL/GenBank/DDBJ whole genome shotgun (WGS) entry which is preliminary data.</text>
</comment>
<evidence type="ECO:0000313" key="2">
    <source>
        <dbReference type="Proteomes" id="UP000698800"/>
    </source>
</evidence>
<gene>
    <name evidence="1" type="ORF">FGG08_007512</name>
</gene>
<accession>A0A9P8KZZ4</accession>
<sequence>ESDETQFKKVARVNGCKERPLEPNKLPFGIDRIVQFATRKGNILDGLMGPPCREDGYTYKSRGIAGEVINTANPYNLRATLSTQFEDFEVRQKQRRNYAP</sequence>
<keyword evidence="2" id="KW-1185">Reference proteome</keyword>
<evidence type="ECO:0000313" key="1">
    <source>
        <dbReference type="EMBL" id="KAH0533865.1"/>
    </source>
</evidence>